<dbReference type="Pfam" id="PF12833">
    <property type="entry name" value="HTH_18"/>
    <property type="match status" value="1"/>
</dbReference>
<comment type="caution">
    <text evidence="6">The sequence shown here is derived from an EMBL/GenBank/DDBJ whole genome shotgun (WGS) entry which is preliminary data.</text>
</comment>
<dbReference type="SUPFAM" id="SSF46689">
    <property type="entry name" value="Homeodomain-like"/>
    <property type="match status" value="2"/>
</dbReference>
<dbReference type="InterPro" id="IPR018060">
    <property type="entry name" value="HTH_AraC"/>
</dbReference>
<feature type="region of interest" description="Disordered" evidence="4">
    <location>
        <begin position="1"/>
        <end position="34"/>
    </location>
</feature>
<keyword evidence="7" id="KW-1185">Reference proteome</keyword>
<organism evidence="6 7">
    <name type="scientific">Mesorhizobium salmacidum</name>
    <dbReference type="NCBI Taxonomy" id="3015171"/>
    <lineage>
        <taxon>Bacteria</taxon>
        <taxon>Pseudomonadati</taxon>
        <taxon>Pseudomonadota</taxon>
        <taxon>Alphaproteobacteria</taxon>
        <taxon>Hyphomicrobiales</taxon>
        <taxon>Phyllobacteriaceae</taxon>
        <taxon>Mesorhizobium</taxon>
    </lineage>
</organism>
<keyword evidence="3" id="KW-0804">Transcription</keyword>
<feature type="compositionally biased region" description="Polar residues" evidence="4">
    <location>
        <begin position="18"/>
        <end position="32"/>
    </location>
</feature>
<evidence type="ECO:0000256" key="4">
    <source>
        <dbReference type="SAM" id="MobiDB-lite"/>
    </source>
</evidence>
<keyword evidence="1" id="KW-0805">Transcription regulation</keyword>
<dbReference type="Gene3D" id="1.10.10.60">
    <property type="entry name" value="Homeodomain-like"/>
    <property type="match status" value="1"/>
</dbReference>
<evidence type="ECO:0000256" key="3">
    <source>
        <dbReference type="ARBA" id="ARBA00023163"/>
    </source>
</evidence>
<dbReference type="PANTHER" id="PTHR46796">
    <property type="entry name" value="HTH-TYPE TRANSCRIPTIONAL ACTIVATOR RHAS-RELATED"/>
    <property type="match status" value="1"/>
</dbReference>
<accession>A0ABU8KXM3</accession>
<proteinExistence type="predicted"/>
<dbReference type="EMBL" id="JAPYKS010000011">
    <property type="protein sequence ID" value="MEI9410465.1"/>
    <property type="molecule type" value="Genomic_DNA"/>
</dbReference>
<dbReference type="PROSITE" id="PS01124">
    <property type="entry name" value="HTH_ARAC_FAMILY_2"/>
    <property type="match status" value="1"/>
</dbReference>
<protein>
    <submittedName>
        <fullName evidence="6">AraC family transcriptional regulator</fullName>
    </submittedName>
</protein>
<keyword evidence="2" id="KW-0238">DNA-binding</keyword>
<dbReference type="InterPro" id="IPR009057">
    <property type="entry name" value="Homeodomain-like_sf"/>
</dbReference>
<evidence type="ECO:0000259" key="5">
    <source>
        <dbReference type="PROSITE" id="PS01124"/>
    </source>
</evidence>
<name>A0ABU8KXM3_9HYPH</name>
<evidence type="ECO:0000313" key="7">
    <source>
        <dbReference type="Proteomes" id="UP001387293"/>
    </source>
</evidence>
<evidence type="ECO:0000313" key="6">
    <source>
        <dbReference type="EMBL" id="MEI9410465.1"/>
    </source>
</evidence>
<evidence type="ECO:0000256" key="1">
    <source>
        <dbReference type="ARBA" id="ARBA00023015"/>
    </source>
</evidence>
<dbReference type="Proteomes" id="UP001387293">
    <property type="component" value="Unassembled WGS sequence"/>
</dbReference>
<evidence type="ECO:0000256" key="2">
    <source>
        <dbReference type="ARBA" id="ARBA00023125"/>
    </source>
</evidence>
<gene>
    <name evidence="6" type="ORF">O7A60_17030</name>
</gene>
<dbReference type="RefSeq" id="WP_337107233.1">
    <property type="nucleotide sequence ID" value="NZ_JAPYKS010000011.1"/>
</dbReference>
<sequence>MSFLAKKASGFATDRAGSDNNIETHGITSRSSLMERREYRSKALKIARELPNLEQVLPRIERACVRKYAPAPVASDVTLASRHIEAGVHRLPRAPHHRIMVHASAATRSYCNQVGRYFVRRAGDIDLVPAGQEGGFEAETSFNTIEIALQPALMDRVAAELGGKAQALRLDTRHLLRDQRIEYLARALESELNANSPSDPLFADSIGAALAVRLLGLGEPDIDRTNRLSNAQLQRVLEHIEAALHEPLSIHQLSRVAGASSSHLRIWFKVATGVTLHRYVLRRRVERARVLLQRGDLSTSEVAEMTGFAHQSHLAHWMRREIGQTPRDLRRAQPP</sequence>
<dbReference type="SMART" id="SM00342">
    <property type="entry name" value="HTH_ARAC"/>
    <property type="match status" value="1"/>
</dbReference>
<reference evidence="6 7" key="1">
    <citation type="submission" date="2022-12" db="EMBL/GenBank/DDBJ databases">
        <authorList>
            <person name="Muema E."/>
        </authorList>
    </citation>
    <scope>NUCLEOTIDE SEQUENCE [LARGE SCALE GENOMIC DNA]</scope>
    <source>
        <strain evidence="7">1326</strain>
    </source>
</reference>
<feature type="domain" description="HTH araC/xylS-type" evidence="5">
    <location>
        <begin position="234"/>
        <end position="332"/>
    </location>
</feature>
<dbReference type="InterPro" id="IPR050204">
    <property type="entry name" value="AraC_XylS_family_regulators"/>
</dbReference>